<sequence length="207" mass="23002">MSNVVPAVSLSAGARVAGIPELLEQILLNLVDVHKLEPRDRVVGPLTVLLSQRTSQAFRDTIIGSGAIQRALRCQDAKQSTTGHSRLNLMLGRPIAFYGRRINFLTVNLSLEYRNAPPNLWIVREPRGVRVTVECIRDSWPPSQAELDKHSTPSWRQMHILSEIGTLPIIKLEGIIASKLFTTIAGNWENPTLGEICDLLREAGKRV</sequence>
<gene>
    <name evidence="1" type="ORF">HII31_12494</name>
</gene>
<evidence type="ECO:0000313" key="2">
    <source>
        <dbReference type="Proteomes" id="UP000660729"/>
    </source>
</evidence>
<evidence type="ECO:0000313" key="1">
    <source>
        <dbReference type="EMBL" id="KAF7186157.1"/>
    </source>
</evidence>
<keyword evidence="2" id="KW-1185">Reference proteome</keyword>
<dbReference type="OrthoDB" id="3648185at2759"/>
<reference evidence="1" key="1">
    <citation type="submission" date="2020-04" db="EMBL/GenBank/DDBJ databases">
        <title>Draft genome resource of the tomato pathogen Pseudocercospora fuligena.</title>
        <authorList>
            <person name="Zaccaron A."/>
        </authorList>
    </citation>
    <scope>NUCLEOTIDE SEQUENCE</scope>
    <source>
        <strain evidence="1">PF001</strain>
    </source>
</reference>
<accession>A0A8H6R988</accession>
<comment type="caution">
    <text evidence="1">The sequence shown here is derived from an EMBL/GenBank/DDBJ whole genome shotgun (WGS) entry which is preliminary data.</text>
</comment>
<dbReference type="AlphaFoldDB" id="A0A8H6R988"/>
<dbReference type="EMBL" id="JABCIY010000265">
    <property type="protein sequence ID" value="KAF7186157.1"/>
    <property type="molecule type" value="Genomic_DNA"/>
</dbReference>
<organism evidence="1 2">
    <name type="scientific">Pseudocercospora fuligena</name>
    <dbReference type="NCBI Taxonomy" id="685502"/>
    <lineage>
        <taxon>Eukaryota</taxon>
        <taxon>Fungi</taxon>
        <taxon>Dikarya</taxon>
        <taxon>Ascomycota</taxon>
        <taxon>Pezizomycotina</taxon>
        <taxon>Dothideomycetes</taxon>
        <taxon>Dothideomycetidae</taxon>
        <taxon>Mycosphaerellales</taxon>
        <taxon>Mycosphaerellaceae</taxon>
        <taxon>Pseudocercospora</taxon>
    </lineage>
</organism>
<proteinExistence type="predicted"/>
<name>A0A8H6R988_9PEZI</name>
<protein>
    <submittedName>
        <fullName evidence="1">Uncharacterized protein</fullName>
    </submittedName>
</protein>
<dbReference type="Proteomes" id="UP000660729">
    <property type="component" value="Unassembled WGS sequence"/>
</dbReference>